<sequence length="113" mass="12068">MSGRNGFMQVMASLLWWGMEEFRDGSEDTSGWAAAVGDVEGILYGVLQSGQVVPTSKKGKEKGKAASVTGRKRKSGELEVDEDGRRSSKRIAGEKAGETSRRKTRGDSAGGKT</sequence>
<protein>
    <submittedName>
        <fullName evidence="2">Uncharacterized protein</fullName>
    </submittedName>
</protein>
<accession>A0AAD6RXE9</accession>
<feature type="compositionally biased region" description="Basic and acidic residues" evidence="1">
    <location>
        <begin position="83"/>
        <end position="101"/>
    </location>
</feature>
<comment type="caution">
    <text evidence="2">The sequence shown here is derived from an EMBL/GenBank/DDBJ whole genome shotgun (WGS) entry which is preliminary data.</text>
</comment>
<evidence type="ECO:0000313" key="2">
    <source>
        <dbReference type="EMBL" id="KAJ7016271.1"/>
    </source>
</evidence>
<feature type="region of interest" description="Disordered" evidence="1">
    <location>
        <begin position="53"/>
        <end position="113"/>
    </location>
</feature>
<organism evidence="2 3">
    <name type="scientific">Mycena alexandri</name>
    <dbReference type="NCBI Taxonomy" id="1745969"/>
    <lineage>
        <taxon>Eukaryota</taxon>
        <taxon>Fungi</taxon>
        <taxon>Dikarya</taxon>
        <taxon>Basidiomycota</taxon>
        <taxon>Agaricomycotina</taxon>
        <taxon>Agaricomycetes</taxon>
        <taxon>Agaricomycetidae</taxon>
        <taxon>Agaricales</taxon>
        <taxon>Marasmiineae</taxon>
        <taxon>Mycenaceae</taxon>
        <taxon>Mycena</taxon>
    </lineage>
</organism>
<dbReference type="AlphaFoldDB" id="A0AAD6RXE9"/>
<evidence type="ECO:0000256" key="1">
    <source>
        <dbReference type="SAM" id="MobiDB-lite"/>
    </source>
</evidence>
<proteinExistence type="predicted"/>
<gene>
    <name evidence="2" type="ORF">C8F04DRAFT_1282007</name>
</gene>
<keyword evidence="3" id="KW-1185">Reference proteome</keyword>
<dbReference type="Proteomes" id="UP001218188">
    <property type="component" value="Unassembled WGS sequence"/>
</dbReference>
<name>A0AAD6RXE9_9AGAR</name>
<reference evidence="2" key="1">
    <citation type="submission" date="2023-03" db="EMBL/GenBank/DDBJ databases">
        <title>Massive genome expansion in bonnet fungi (Mycena s.s.) driven by repeated elements and novel gene families across ecological guilds.</title>
        <authorList>
            <consortium name="Lawrence Berkeley National Laboratory"/>
            <person name="Harder C.B."/>
            <person name="Miyauchi S."/>
            <person name="Viragh M."/>
            <person name="Kuo A."/>
            <person name="Thoen E."/>
            <person name="Andreopoulos B."/>
            <person name="Lu D."/>
            <person name="Skrede I."/>
            <person name="Drula E."/>
            <person name="Henrissat B."/>
            <person name="Morin E."/>
            <person name="Kohler A."/>
            <person name="Barry K."/>
            <person name="LaButti K."/>
            <person name="Morin E."/>
            <person name="Salamov A."/>
            <person name="Lipzen A."/>
            <person name="Mereny Z."/>
            <person name="Hegedus B."/>
            <person name="Baldrian P."/>
            <person name="Stursova M."/>
            <person name="Weitz H."/>
            <person name="Taylor A."/>
            <person name="Grigoriev I.V."/>
            <person name="Nagy L.G."/>
            <person name="Martin F."/>
            <person name="Kauserud H."/>
        </authorList>
    </citation>
    <scope>NUCLEOTIDE SEQUENCE</scope>
    <source>
        <strain evidence="2">CBHHK200</strain>
    </source>
</reference>
<dbReference type="EMBL" id="JARJCM010000545">
    <property type="protein sequence ID" value="KAJ7016271.1"/>
    <property type="molecule type" value="Genomic_DNA"/>
</dbReference>
<evidence type="ECO:0000313" key="3">
    <source>
        <dbReference type="Proteomes" id="UP001218188"/>
    </source>
</evidence>